<protein>
    <submittedName>
        <fullName evidence="12">Period circadian clock 3</fullName>
    </submittedName>
</protein>
<accession>A0A2Z5FRS9</accession>
<keyword evidence="5" id="KW-0832">Ubl conjugation</keyword>
<keyword evidence="3" id="KW-0963">Cytoplasm</keyword>
<sequence length="1089" mass="119134">MDPCGDPAVGGDCPLLGTFVDSSHSEHEDRNRISEELIMVVQEMKKYFPAERHTKPSTLDALNYAVRCVHSVQANRDFFSNLCPHGAPQTDVSAHGLEELTGLTSEHASKNTDTFVAVFSLVSGRLVHISEQAASILNSKKDLTSLRFVDLLAPQDVRVFYTHTVQSQLPFWSSRTQRASQYRYASVKSFFCRICGGGDRAQKKHYSPFWILPYLVHVHSSAQPEPEPCCLALAEKIHSGYEAPRIPVNKRIFTTTHTPGCVFLEVDERAVPLLGYLPQDLIGTSILTYVHPEDRPLMVAIHQKVLKYVGHPPFEHSPIRFCTQNGDYVILDSSWSSFVNPWSRKVSFIIGRHKVRTSPLNEDVFATRIKKAPNNDKDIADLQEQIHRLLLQPIHASTSSGYGSLGSSGSQEQHVSIPSSSESSGHCVEEAQKEQQVYTSVNKIKNVGQQLYIESMARSVKPVMDTCVELRGGDEQKDFSSSQTLRNKSMDTGSCDDPRRVQHSSSYQQMSCIDSVIRYLTSYSLPALKRKCISCTNTSSSSEEAKRNHDADCSTALRETEQILNKPQKEVPTTGPSTDAEGGAAWSLSPAALSMGSGRSQCSCSGTTVHVPPLHSAEDVALACEPWTLRTQPSALTAEEFEHVGLTTAVLSAHTQKEEQSYVDGFQERILTSPYSCYLQKKSKSNAKCSCVQGSPKQTRCAGSGRRKHKRKNVPVPLDTSSPSADFCSHVRGLLPSVQPWSPSVVSSPHASSLAFPSALVAPSQDPCLPSSFPLEVASLGVGSSAGWAAAAECPPLSAGPQPISAFPSAYLDTFMTIFLPSPPIFPMWSASFSPYAFLGDASSSEMTPLVTAMAPHLEPTSLDHSHGRMEEGWETHGEEHPFISSRSSSPLQLNLLQEEMPAPSESPDPVRRAAGPEVECHCVTGNDGSRSSHCAASDLATPSVHQESLSAAASGSVHFSNSDYSGISENGQRSQNRQRNEALPGVAEESIWRMIEQTPERVLMTYQVPERRREEVLRGDLAKLSSMEQRQPQFSPAQKEELAKVCSWIHSQTAPQEGHLQNCVACEDRGSVGDTGEACEHQASEDTS</sequence>
<dbReference type="CDD" id="cd00130">
    <property type="entry name" value="PAS"/>
    <property type="match status" value="1"/>
</dbReference>
<keyword evidence="8" id="KW-0804">Transcription</keyword>
<dbReference type="Gene3D" id="3.30.450.20">
    <property type="entry name" value="PAS domain"/>
    <property type="match status" value="2"/>
</dbReference>
<dbReference type="InterPro" id="IPR000014">
    <property type="entry name" value="PAS"/>
</dbReference>
<evidence type="ECO:0000256" key="1">
    <source>
        <dbReference type="ARBA" id="ARBA00004123"/>
    </source>
</evidence>
<dbReference type="PANTHER" id="PTHR11269:SF13">
    <property type="entry name" value="PERIOD CIRCADIAN PROTEIN HOMOLOG 3"/>
    <property type="match status" value="1"/>
</dbReference>
<feature type="domain" description="PAS" evidence="11">
    <location>
        <begin position="263"/>
        <end position="309"/>
    </location>
</feature>
<organism evidence="12">
    <name type="scientific">Lasiopodomys brandtii</name>
    <name type="common">Brandt's vole</name>
    <dbReference type="NCBI Taxonomy" id="407171"/>
    <lineage>
        <taxon>Eukaryota</taxon>
        <taxon>Metazoa</taxon>
        <taxon>Chordata</taxon>
        <taxon>Craniata</taxon>
        <taxon>Vertebrata</taxon>
        <taxon>Euteleostomi</taxon>
        <taxon>Mammalia</taxon>
        <taxon>Eutheria</taxon>
        <taxon>Euarchontoglires</taxon>
        <taxon>Glires</taxon>
        <taxon>Rodentia</taxon>
        <taxon>Myomorpha</taxon>
        <taxon>Muroidea</taxon>
        <taxon>Cricetidae</taxon>
        <taxon>Arvicolinae</taxon>
        <taxon>Lasiopodomys</taxon>
    </lineage>
</organism>
<evidence type="ECO:0000256" key="2">
    <source>
        <dbReference type="ARBA" id="ARBA00004496"/>
    </source>
</evidence>
<evidence type="ECO:0000313" key="12">
    <source>
        <dbReference type="EMBL" id="AXC09377.1"/>
    </source>
</evidence>
<evidence type="ECO:0000259" key="11">
    <source>
        <dbReference type="PROSITE" id="PS50112"/>
    </source>
</evidence>
<feature type="compositionally biased region" description="Polar residues" evidence="10">
    <location>
        <begin position="411"/>
        <end position="424"/>
    </location>
</feature>
<dbReference type="FunFam" id="3.30.450.20:FF:000004">
    <property type="entry name" value="Period circadian protein homolog 3"/>
    <property type="match status" value="1"/>
</dbReference>
<dbReference type="PROSITE" id="PS50112">
    <property type="entry name" value="PAS"/>
    <property type="match status" value="1"/>
</dbReference>
<feature type="region of interest" description="Disordered" evidence="10">
    <location>
        <begin position="964"/>
        <end position="984"/>
    </location>
</feature>
<dbReference type="GO" id="GO:0001222">
    <property type="term" value="F:transcription corepressor binding"/>
    <property type="evidence" value="ECO:0007669"/>
    <property type="project" value="TreeGrafter"/>
</dbReference>
<dbReference type="InterPro" id="IPR013655">
    <property type="entry name" value="PAS_fold_3"/>
</dbReference>
<evidence type="ECO:0000256" key="6">
    <source>
        <dbReference type="ARBA" id="ARBA00023015"/>
    </source>
</evidence>
<dbReference type="GO" id="GO:0005634">
    <property type="term" value="C:nucleus"/>
    <property type="evidence" value="ECO:0007669"/>
    <property type="project" value="UniProtKB-SubCell"/>
</dbReference>
<dbReference type="GO" id="GO:0032922">
    <property type="term" value="P:circadian regulation of gene expression"/>
    <property type="evidence" value="ECO:0007669"/>
    <property type="project" value="TreeGrafter"/>
</dbReference>
<dbReference type="GO" id="GO:0005737">
    <property type="term" value="C:cytoplasm"/>
    <property type="evidence" value="ECO:0007669"/>
    <property type="project" value="UniProtKB-SubCell"/>
</dbReference>
<feature type="region of interest" description="Disordered" evidence="10">
    <location>
        <begin position="695"/>
        <end position="721"/>
    </location>
</feature>
<dbReference type="Pfam" id="PF12114">
    <property type="entry name" value="Period_C"/>
    <property type="match status" value="1"/>
</dbReference>
<dbReference type="FunFam" id="3.30.450.20:FF:000013">
    <property type="entry name" value="Period circadian protein homolog 2"/>
    <property type="match status" value="1"/>
</dbReference>
<dbReference type="InterPro" id="IPR048814">
    <property type="entry name" value="Per1-3_PAS-A"/>
</dbReference>
<feature type="compositionally biased region" description="Low complexity" evidence="10">
    <location>
        <begin position="401"/>
        <end position="410"/>
    </location>
</feature>
<evidence type="ECO:0000256" key="5">
    <source>
        <dbReference type="ARBA" id="ARBA00022843"/>
    </source>
</evidence>
<evidence type="ECO:0000256" key="10">
    <source>
        <dbReference type="SAM" id="MobiDB-lite"/>
    </source>
</evidence>
<dbReference type="Pfam" id="PF21353">
    <property type="entry name" value="Per3-like_PAS-A"/>
    <property type="match status" value="1"/>
</dbReference>
<dbReference type="InterPro" id="IPR035965">
    <property type="entry name" value="PAS-like_dom_sf"/>
</dbReference>
<proteinExistence type="evidence at transcript level"/>
<feature type="compositionally biased region" description="Polar residues" evidence="10">
    <location>
        <begin position="964"/>
        <end position="978"/>
    </location>
</feature>
<feature type="compositionally biased region" description="Polar residues" evidence="10">
    <location>
        <begin position="479"/>
        <end position="492"/>
    </location>
</feature>
<dbReference type="PANTHER" id="PTHR11269">
    <property type="entry name" value="PERIOD CIRCADIAN PROTEIN"/>
    <property type="match status" value="1"/>
</dbReference>
<dbReference type="Pfam" id="PF23170">
    <property type="entry name" value="bHLH_PER"/>
    <property type="match status" value="1"/>
</dbReference>
<feature type="region of interest" description="Disordered" evidence="10">
    <location>
        <begin position="474"/>
        <end position="502"/>
    </location>
</feature>
<dbReference type="EMBL" id="MG653451">
    <property type="protein sequence ID" value="AXC09377.1"/>
    <property type="molecule type" value="mRNA"/>
</dbReference>
<dbReference type="GO" id="GO:0000122">
    <property type="term" value="P:negative regulation of transcription by RNA polymerase II"/>
    <property type="evidence" value="ECO:0007669"/>
    <property type="project" value="TreeGrafter"/>
</dbReference>
<dbReference type="GO" id="GO:0043153">
    <property type="term" value="P:entrainment of circadian clock by photoperiod"/>
    <property type="evidence" value="ECO:0007669"/>
    <property type="project" value="TreeGrafter"/>
</dbReference>
<dbReference type="InterPro" id="IPR057310">
    <property type="entry name" value="PER1-3_bHLH"/>
</dbReference>
<feature type="region of interest" description="Disordered" evidence="10">
    <location>
        <begin position="401"/>
        <end position="431"/>
    </location>
</feature>
<dbReference type="InterPro" id="IPR022728">
    <property type="entry name" value="Period_circadian-like_C"/>
</dbReference>
<comment type="subcellular location">
    <subcellularLocation>
        <location evidence="2">Cytoplasm</location>
    </subcellularLocation>
    <subcellularLocation>
        <location evidence="1">Nucleus</location>
    </subcellularLocation>
</comment>
<keyword evidence="4" id="KW-0677">Repeat</keyword>
<keyword evidence="9" id="KW-0539">Nucleus</keyword>
<dbReference type="GO" id="GO:0000976">
    <property type="term" value="F:transcription cis-regulatory region binding"/>
    <property type="evidence" value="ECO:0007669"/>
    <property type="project" value="TreeGrafter"/>
</dbReference>
<dbReference type="Pfam" id="PF08447">
    <property type="entry name" value="PAS_3"/>
    <property type="match status" value="1"/>
</dbReference>
<evidence type="ECO:0000256" key="9">
    <source>
        <dbReference type="ARBA" id="ARBA00023242"/>
    </source>
</evidence>
<keyword evidence="7" id="KW-0090">Biological rhythms</keyword>
<name>A0A2Z5FRS9_9RODE</name>
<evidence type="ECO:0000256" key="4">
    <source>
        <dbReference type="ARBA" id="ARBA00022737"/>
    </source>
</evidence>
<dbReference type="AlphaFoldDB" id="A0A2Z5FRS9"/>
<dbReference type="SUPFAM" id="SSF55785">
    <property type="entry name" value="PYP-like sensor domain (PAS domain)"/>
    <property type="match status" value="1"/>
</dbReference>
<dbReference type="InterPro" id="IPR050760">
    <property type="entry name" value="Period_circadian_regulator"/>
</dbReference>
<keyword evidence="6" id="KW-0805">Transcription regulation</keyword>
<evidence type="ECO:0000256" key="8">
    <source>
        <dbReference type="ARBA" id="ARBA00023163"/>
    </source>
</evidence>
<dbReference type="SMART" id="SM00091">
    <property type="entry name" value="PAS"/>
    <property type="match status" value="2"/>
</dbReference>
<reference evidence="12" key="1">
    <citation type="submission" date="2017-12" db="EMBL/GenBank/DDBJ databases">
        <title>Per cry.</title>
        <authorList>
            <person name="Sun H."/>
        </authorList>
    </citation>
    <scope>NUCLEOTIDE SEQUENCE</scope>
</reference>
<evidence type="ECO:0000256" key="7">
    <source>
        <dbReference type="ARBA" id="ARBA00023108"/>
    </source>
</evidence>
<evidence type="ECO:0000256" key="3">
    <source>
        <dbReference type="ARBA" id="ARBA00022490"/>
    </source>
</evidence>